<protein>
    <submittedName>
        <fullName evidence="3">MARVEL domain-containing protein</fullName>
    </submittedName>
</protein>
<organism evidence="2 3">
    <name type="scientific">Panagrellus redivivus</name>
    <name type="common">Microworm</name>
    <dbReference type="NCBI Taxonomy" id="6233"/>
    <lineage>
        <taxon>Eukaryota</taxon>
        <taxon>Metazoa</taxon>
        <taxon>Ecdysozoa</taxon>
        <taxon>Nematoda</taxon>
        <taxon>Chromadorea</taxon>
        <taxon>Rhabditida</taxon>
        <taxon>Tylenchina</taxon>
        <taxon>Panagrolaimomorpha</taxon>
        <taxon>Panagrolaimoidea</taxon>
        <taxon>Panagrolaimidae</taxon>
        <taxon>Panagrellus</taxon>
    </lineage>
</organism>
<feature type="transmembrane region" description="Helical" evidence="1">
    <location>
        <begin position="125"/>
        <end position="147"/>
    </location>
</feature>
<name>A0A7E4VCJ3_PANRE</name>
<reference evidence="3" key="2">
    <citation type="submission" date="2020-10" db="UniProtKB">
        <authorList>
            <consortium name="WormBaseParasite"/>
        </authorList>
    </citation>
    <scope>IDENTIFICATION</scope>
</reference>
<proteinExistence type="predicted"/>
<dbReference type="Proteomes" id="UP000492821">
    <property type="component" value="Unassembled WGS sequence"/>
</dbReference>
<sequence>MQPPHLLRSFRSKKLHNTIVRVYQRYLGRFISRGVTRSDSRVHMTSESAHVVSMGRRTPKKSNAILVKYICCGFLAFNIVYSATLLVVSPSFLKLFLDFAPFFIAFYTSIVIAAVGIYDRQYIFLIPLLVIDALFVIITLALGTYLLTNMHFCLNHREAYIAHIEDNKTSTHQFSRRFDCSLLDMYATGWDSYKISLLIAIAMFMVAIQKSVESYYLIYMQIHFYRIRNPPTTVARRQKTSRVSEIMDDGGMQHETEDEDDMVIYSKSAQEVREVAATAPPFGKKLYRSRTIT</sequence>
<feature type="transmembrane region" description="Helical" evidence="1">
    <location>
        <begin position="99"/>
        <end position="118"/>
    </location>
</feature>
<reference evidence="2" key="1">
    <citation type="journal article" date="2013" name="Genetics">
        <title>The draft genome and transcriptome of Panagrellus redivivus are shaped by the harsh demands of a free-living lifestyle.</title>
        <authorList>
            <person name="Srinivasan J."/>
            <person name="Dillman A.R."/>
            <person name="Macchietto M.G."/>
            <person name="Heikkinen L."/>
            <person name="Lakso M."/>
            <person name="Fracchia K.M."/>
            <person name="Antoshechkin I."/>
            <person name="Mortazavi A."/>
            <person name="Wong G."/>
            <person name="Sternberg P.W."/>
        </authorList>
    </citation>
    <scope>NUCLEOTIDE SEQUENCE [LARGE SCALE GENOMIC DNA]</scope>
    <source>
        <strain evidence="2">MT8872</strain>
    </source>
</reference>
<feature type="transmembrane region" description="Helical" evidence="1">
    <location>
        <begin position="66"/>
        <end position="87"/>
    </location>
</feature>
<dbReference type="WBParaSite" id="Pan_g19304.t1">
    <property type="protein sequence ID" value="Pan_g19304.t1"/>
    <property type="gene ID" value="Pan_g19304"/>
</dbReference>
<evidence type="ECO:0000256" key="1">
    <source>
        <dbReference type="SAM" id="Phobius"/>
    </source>
</evidence>
<keyword evidence="2" id="KW-1185">Reference proteome</keyword>
<feature type="transmembrane region" description="Helical" evidence="1">
    <location>
        <begin position="195"/>
        <end position="218"/>
    </location>
</feature>
<dbReference type="AlphaFoldDB" id="A0A7E4VCJ3"/>
<evidence type="ECO:0000313" key="3">
    <source>
        <dbReference type="WBParaSite" id="Pan_g19304.t1"/>
    </source>
</evidence>
<evidence type="ECO:0000313" key="2">
    <source>
        <dbReference type="Proteomes" id="UP000492821"/>
    </source>
</evidence>
<accession>A0A7E4VCJ3</accession>
<keyword evidence="1" id="KW-0472">Membrane</keyword>
<keyword evidence="1" id="KW-0812">Transmembrane</keyword>
<keyword evidence="1" id="KW-1133">Transmembrane helix</keyword>